<name>A0A1G7Y7D1_9BURK</name>
<dbReference type="EMBL" id="FNCJ01000006">
    <property type="protein sequence ID" value="SDG91880.1"/>
    <property type="molecule type" value="Genomic_DNA"/>
</dbReference>
<organism evidence="1 2">
    <name type="scientific">Paraburkholderia phenazinium</name>
    <dbReference type="NCBI Taxonomy" id="60549"/>
    <lineage>
        <taxon>Bacteria</taxon>
        <taxon>Pseudomonadati</taxon>
        <taxon>Pseudomonadota</taxon>
        <taxon>Betaproteobacteria</taxon>
        <taxon>Burkholderiales</taxon>
        <taxon>Burkholderiaceae</taxon>
        <taxon>Paraburkholderia</taxon>
    </lineage>
</organism>
<evidence type="ECO:0000313" key="1">
    <source>
        <dbReference type="EMBL" id="SDG91880.1"/>
    </source>
</evidence>
<proteinExistence type="predicted"/>
<dbReference type="AlphaFoldDB" id="A0A1G7Y7D1"/>
<sequence length="63" mass="6939">MGTTREGIKGMTPEETRLLRALRDRGYVVVLFTPQELGRADPLAVQDAGIERMNAAIELLNLA</sequence>
<gene>
    <name evidence="1" type="ORF">SAMN05216466_10651</name>
</gene>
<dbReference type="Proteomes" id="UP000199706">
    <property type="component" value="Unassembled WGS sequence"/>
</dbReference>
<dbReference type="RefSeq" id="WP_090685342.1">
    <property type="nucleotide sequence ID" value="NZ_FNCJ01000006.1"/>
</dbReference>
<reference evidence="1 2" key="1">
    <citation type="submission" date="2016-10" db="EMBL/GenBank/DDBJ databases">
        <authorList>
            <person name="de Groot N.N."/>
        </authorList>
    </citation>
    <scope>NUCLEOTIDE SEQUENCE [LARGE SCALE GENOMIC DNA]</scope>
    <source>
        <strain evidence="1 2">LMG 2247</strain>
    </source>
</reference>
<accession>A0A1G7Y7D1</accession>
<protein>
    <submittedName>
        <fullName evidence="1">Uncharacterized protein</fullName>
    </submittedName>
</protein>
<evidence type="ECO:0000313" key="2">
    <source>
        <dbReference type="Proteomes" id="UP000199706"/>
    </source>
</evidence>